<proteinExistence type="predicted"/>
<accession>A0ACB5ULS2</accession>
<keyword evidence="1" id="KW-0808">Transferase</keyword>
<dbReference type="Proteomes" id="UP001374599">
    <property type="component" value="Unassembled WGS sequence"/>
</dbReference>
<evidence type="ECO:0000313" key="2">
    <source>
        <dbReference type="Proteomes" id="UP001374599"/>
    </source>
</evidence>
<evidence type="ECO:0000313" key="1">
    <source>
        <dbReference type="EMBL" id="GMQ62863.1"/>
    </source>
</evidence>
<name>A0ACB5ULS2_9FIRM</name>
<sequence length="579" mass="66927">MLCFSVIFILVLCIIGVIGYSFFSKVLTNEILSNTEKIIDQTSSNIDLYFGQIKNLTQITASNYNIINALKEDENGQDSNLLFYNRRISDVLQQTKKFNLRIKDLIIIRRDGTCYNYSNSCVKEDYNFFEQDWFPKFDDKFAKVCFTGIHQQDYYVLDTNCEGSVASTVIPIMDYMDISRQFFAMLLCNLNINDVKELTKGAELGKTGFFLIIDKNNELVYNPTYYVFDEDFKENILTNLNSDSGQFISKHNKNHVLIVHKTSKITGWKIISIIPMKEILNPLNNIKSFTFILIIICVIIVIIVSILISRRITKPISLLIDKMVDIGRGDFDIKLYDDSTIEMEMLSSNIDIMIERINRLNRDIYSYKMKSKEAEIKALQSQINPHFLYNTLQSVKALALFKKTNDISKIVTLIGNMLRYAIYNSDELVNISSEIKHLSDYIKIQNYRYSNKFEYEVLAEIKLDQYKTLKLILQPIVENSIIHGLQENIKGLITINIFLHDNNVHLRIDDNGKGMSSEELQRIRSYINDTSQKDKSNSIGLKNVNERIKLKYGELYGVEIDSKLDIGTRVTIIIPQINS</sequence>
<organism evidence="1 2">
    <name type="scientific">Vallitalea maricola</name>
    <dbReference type="NCBI Taxonomy" id="3074433"/>
    <lineage>
        <taxon>Bacteria</taxon>
        <taxon>Bacillati</taxon>
        <taxon>Bacillota</taxon>
        <taxon>Clostridia</taxon>
        <taxon>Lachnospirales</taxon>
        <taxon>Vallitaleaceae</taxon>
        <taxon>Vallitalea</taxon>
    </lineage>
</organism>
<comment type="caution">
    <text evidence="1">The sequence shown here is derived from an EMBL/GenBank/DDBJ whole genome shotgun (WGS) entry which is preliminary data.</text>
</comment>
<protein>
    <submittedName>
        <fullName evidence="1">Sensor histidine kinase</fullName>
    </submittedName>
</protein>
<gene>
    <name evidence="1" type="ORF">AN2V17_20950</name>
</gene>
<reference evidence="1" key="1">
    <citation type="submission" date="2023-09" db="EMBL/GenBank/DDBJ databases">
        <title>Vallitalea sediminicola and Vallitalea maricola sp. nov., anaerobic bacteria isolated from marine sediment.</title>
        <authorList>
            <person name="Hirano S."/>
            <person name="Maeda A."/>
            <person name="Terahara T."/>
            <person name="Mori K."/>
            <person name="Hamada M."/>
            <person name="Matsumoto R."/>
            <person name="Kobayashi T."/>
        </authorList>
    </citation>
    <scope>NUCLEOTIDE SEQUENCE</scope>
    <source>
        <strain evidence="1">AN17-2</strain>
    </source>
</reference>
<keyword evidence="1" id="KW-0418">Kinase</keyword>
<keyword evidence="2" id="KW-1185">Reference proteome</keyword>
<dbReference type="EMBL" id="BTPU01000031">
    <property type="protein sequence ID" value="GMQ62863.1"/>
    <property type="molecule type" value="Genomic_DNA"/>
</dbReference>